<feature type="chain" id="PRO_5043105662" description="S-protein homolog" evidence="6">
    <location>
        <begin position="22"/>
        <end position="146"/>
    </location>
</feature>
<comment type="similarity">
    <text evidence="2 6">Belongs to the plant self-incompatibility (S1) protein family.</text>
</comment>
<evidence type="ECO:0000256" key="3">
    <source>
        <dbReference type="ARBA" id="ARBA00022471"/>
    </source>
</evidence>
<dbReference type="PANTHER" id="PTHR31232:SF61">
    <property type="entry name" value="S-PROTEIN HOMOLOG"/>
    <property type="match status" value="1"/>
</dbReference>
<accession>A0AAV9M409</accession>
<dbReference type="PANTHER" id="PTHR31232">
    <property type="match status" value="1"/>
</dbReference>
<name>A0AAV9M409_9SOLN</name>
<comment type="subcellular location">
    <subcellularLocation>
        <location evidence="1 6">Secreted</location>
    </subcellularLocation>
</comment>
<reference evidence="7 8" key="1">
    <citation type="submission" date="2023-10" db="EMBL/GenBank/DDBJ databases">
        <title>Genome-Wide Identification Analysis in wild type Solanum Pinnatisectum Reveals Some Genes Defensing Phytophthora Infestans.</title>
        <authorList>
            <person name="Sun C."/>
        </authorList>
    </citation>
    <scope>NUCLEOTIDE SEQUENCE [LARGE SCALE GENOMIC DNA]</scope>
    <source>
        <strain evidence="7">LQN</strain>
        <tissue evidence="7">Leaf</tissue>
    </source>
</reference>
<dbReference type="GO" id="GO:0060320">
    <property type="term" value="P:rejection of self pollen"/>
    <property type="evidence" value="ECO:0007669"/>
    <property type="project" value="UniProtKB-KW"/>
</dbReference>
<feature type="signal peptide" evidence="6">
    <location>
        <begin position="1"/>
        <end position="21"/>
    </location>
</feature>
<dbReference type="Pfam" id="PF05938">
    <property type="entry name" value="Self-incomp_S1"/>
    <property type="match status" value="1"/>
</dbReference>
<evidence type="ECO:0000256" key="5">
    <source>
        <dbReference type="ARBA" id="ARBA00022729"/>
    </source>
</evidence>
<evidence type="ECO:0000313" key="7">
    <source>
        <dbReference type="EMBL" id="KAK4732716.1"/>
    </source>
</evidence>
<evidence type="ECO:0000256" key="2">
    <source>
        <dbReference type="ARBA" id="ARBA00005581"/>
    </source>
</evidence>
<dbReference type="InterPro" id="IPR010264">
    <property type="entry name" value="Self-incomp_S1"/>
</dbReference>
<keyword evidence="8" id="KW-1185">Reference proteome</keyword>
<organism evidence="7 8">
    <name type="scientific">Solanum pinnatisectum</name>
    <name type="common">tansyleaf nightshade</name>
    <dbReference type="NCBI Taxonomy" id="50273"/>
    <lineage>
        <taxon>Eukaryota</taxon>
        <taxon>Viridiplantae</taxon>
        <taxon>Streptophyta</taxon>
        <taxon>Embryophyta</taxon>
        <taxon>Tracheophyta</taxon>
        <taxon>Spermatophyta</taxon>
        <taxon>Magnoliopsida</taxon>
        <taxon>eudicotyledons</taxon>
        <taxon>Gunneridae</taxon>
        <taxon>Pentapetalae</taxon>
        <taxon>asterids</taxon>
        <taxon>lamiids</taxon>
        <taxon>Solanales</taxon>
        <taxon>Solanaceae</taxon>
        <taxon>Solanoideae</taxon>
        <taxon>Solaneae</taxon>
        <taxon>Solanum</taxon>
    </lineage>
</organism>
<evidence type="ECO:0000313" key="8">
    <source>
        <dbReference type="Proteomes" id="UP001311915"/>
    </source>
</evidence>
<dbReference type="GO" id="GO:0005576">
    <property type="term" value="C:extracellular region"/>
    <property type="evidence" value="ECO:0007669"/>
    <property type="project" value="UniProtKB-SubCell"/>
</dbReference>
<evidence type="ECO:0000256" key="6">
    <source>
        <dbReference type="RuleBase" id="RU367044"/>
    </source>
</evidence>
<comment type="caution">
    <text evidence="7">The sequence shown here is derived from an EMBL/GenBank/DDBJ whole genome shotgun (WGS) entry which is preliminary data.</text>
</comment>
<keyword evidence="3 6" id="KW-0713">Self-incompatibility</keyword>
<gene>
    <name evidence="7" type="ORF">R3W88_025704</name>
</gene>
<keyword evidence="5 6" id="KW-0732">Signal</keyword>
<evidence type="ECO:0000256" key="4">
    <source>
        <dbReference type="ARBA" id="ARBA00022525"/>
    </source>
</evidence>
<protein>
    <recommendedName>
        <fullName evidence="6">S-protein homolog</fullName>
    </recommendedName>
</protein>
<proteinExistence type="inferred from homology"/>
<dbReference type="AlphaFoldDB" id="A0AAV9M409"/>
<dbReference type="EMBL" id="JAWPEI010000003">
    <property type="protein sequence ID" value="KAK4732716.1"/>
    <property type="molecule type" value="Genomic_DNA"/>
</dbReference>
<evidence type="ECO:0000256" key="1">
    <source>
        <dbReference type="ARBA" id="ARBA00004613"/>
    </source>
</evidence>
<sequence length="146" mass="17235">MVHLLVKILLLLLIMPYNIQSYDCQVPFLPKYSIHVLNNLSPDSMDSLEIHCASGDDDLGHKILKVGEDFRWGFCAWTWTLYFCHFWWGNKNLMFDVFNDQHYCVHDGVNIVPKDTTECIWQVKYDGIYLGYFDGDKINSQKYRGW</sequence>
<dbReference type="Proteomes" id="UP001311915">
    <property type="component" value="Unassembled WGS sequence"/>
</dbReference>
<keyword evidence="4 6" id="KW-0964">Secreted</keyword>